<proteinExistence type="predicted"/>
<reference evidence="1 2" key="1">
    <citation type="submission" date="2021-11" db="EMBL/GenBank/DDBJ databases">
        <authorList>
            <person name="Islam A."/>
            <person name="Islam S."/>
            <person name="Flora M.S."/>
            <person name="Rahman M."/>
            <person name="Ziaur R.M."/>
            <person name="Epstein J.H."/>
            <person name="Hassan M."/>
            <person name="Klassen M."/>
            <person name="Woodard K."/>
            <person name="Webb A."/>
            <person name="Webby R.J."/>
            <person name="El Zowalaty M.E."/>
        </authorList>
    </citation>
    <scope>NUCLEOTIDE SEQUENCE [LARGE SCALE GENOMIC DNA]</scope>
    <source>
        <strain evidence="1">Pf1</strain>
    </source>
</reference>
<keyword evidence="2" id="KW-1185">Reference proteome</keyword>
<dbReference type="EMBL" id="CAKLBC010000125">
    <property type="protein sequence ID" value="CAH0484883.1"/>
    <property type="molecule type" value="Genomic_DNA"/>
</dbReference>
<dbReference type="Proteomes" id="UP001157938">
    <property type="component" value="Unassembled WGS sequence"/>
</dbReference>
<gene>
    <name evidence="1" type="ORF">PFR001_LOCUS618</name>
</gene>
<protein>
    <submittedName>
        <fullName evidence="1">Uncharacterized protein</fullName>
    </submittedName>
</protein>
<accession>A0ABN8BVF0</accession>
<name>A0ABN8BVF0_9STRA</name>
<evidence type="ECO:0000313" key="1">
    <source>
        <dbReference type="EMBL" id="CAH0484883.1"/>
    </source>
</evidence>
<organism evidence="1 2">
    <name type="scientific">Peronospora farinosa</name>
    <dbReference type="NCBI Taxonomy" id="134698"/>
    <lineage>
        <taxon>Eukaryota</taxon>
        <taxon>Sar</taxon>
        <taxon>Stramenopiles</taxon>
        <taxon>Oomycota</taxon>
        <taxon>Peronosporomycetes</taxon>
        <taxon>Peronosporales</taxon>
        <taxon>Peronosporaceae</taxon>
        <taxon>Peronospora</taxon>
    </lineage>
</organism>
<evidence type="ECO:0000313" key="2">
    <source>
        <dbReference type="Proteomes" id="UP001157938"/>
    </source>
</evidence>
<comment type="caution">
    <text evidence="1">The sequence shown here is derived from an EMBL/GenBank/DDBJ whole genome shotgun (WGS) entry which is preliminary data.</text>
</comment>
<sequence>MELLELLKEQEPLTKSITSEDKQLEMLNDWNEISASFTSQLKTPKGEEFKKLKEGGTYEAKENLDKLLDGWNLKNENSNSESMSSTKGLQAWLKSEKSPVELLMVLGIHKAVDRLANRLLISMNLEKWNFAMQLSDGTGRYNFEDKLKETLKAFCGDDNLATLFLKRLVVLRKKIRSYPIEVAAYNERTDESLQRDDGC</sequence>